<dbReference type="InterPro" id="IPR023173">
    <property type="entry name" value="NADPH_Cyt_P450_Rdtase_alpha"/>
</dbReference>
<evidence type="ECO:0000256" key="10">
    <source>
        <dbReference type="ARBA" id="ARBA00023002"/>
    </source>
</evidence>
<keyword evidence="6" id="KW-0288">FMN</keyword>
<dbReference type="SUPFAM" id="SSF52218">
    <property type="entry name" value="Flavoproteins"/>
    <property type="match status" value="1"/>
</dbReference>
<dbReference type="Pfam" id="PF00175">
    <property type="entry name" value="NAD_binding_1"/>
    <property type="match status" value="1"/>
</dbReference>
<dbReference type="InterPro" id="IPR001709">
    <property type="entry name" value="Flavoprot_Pyr_Nucl_cyt_Rdtase"/>
</dbReference>
<proteinExistence type="predicted"/>
<dbReference type="InterPro" id="IPR003097">
    <property type="entry name" value="CysJ-like_FAD-binding"/>
</dbReference>
<keyword evidence="15" id="KW-1185">Reference proteome</keyword>
<organism evidence="14 15">
    <name type="scientific">Pseudoxanthomonas putridarboris</name>
    <dbReference type="NCBI Taxonomy" id="752605"/>
    <lineage>
        <taxon>Bacteria</taxon>
        <taxon>Pseudomonadati</taxon>
        <taxon>Pseudomonadota</taxon>
        <taxon>Gammaproteobacteria</taxon>
        <taxon>Lysobacterales</taxon>
        <taxon>Lysobacteraceae</taxon>
        <taxon>Pseudoxanthomonas</taxon>
    </lineage>
</organism>
<evidence type="ECO:0000256" key="6">
    <source>
        <dbReference type="ARBA" id="ARBA00022643"/>
    </source>
</evidence>
<evidence type="ECO:0000256" key="5">
    <source>
        <dbReference type="ARBA" id="ARBA00022630"/>
    </source>
</evidence>
<dbReference type="Gene3D" id="3.40.50.360">
    <property type="match status" value="1"/>
</dbReference>
<evidence type="ECO:0000313" key="14">
    <source>
        <dbReference type="EMBL" id="MEL1265910.1"/>
    </source>
</evidence>
<accession>A0ABU9J4Q5</accession>
<evidence type="ECO:0000259" key="12">
    <source>
        <dbReference type="PROSITE" id="PS50902"/>
    </source>
</evidence>
<keyword evidence="5" id="KW-0285">Flavoprotein</keyword>
<evidence type="ECO:0000256" key="4">
    <source>
        <dbReference type="ARBA" id="ARBA00022605"/>
    </source>
</evidence>
<evidence type="ECO:0000256" key="8">
    <source>
        <dbReference type="ARBA" id="ARBA00022857"/>
    </source>
</evidence>
<dbReference type="PRINTS" id="PR00371">
    <property type="entry name" value="FPNCR"/>
</dbReference>
<evidence type="ECO:0000256" key="9">
    <source>
        <dbReference type="ARBA" id="ARBA00022982"/>
    </source>
</evidence>
<dbReference type="SUPFAM" id="SSF63380">
    <property type="entry name" value="Riboflavin synthase domain-like"/>
    <property type="match status" value="1"/>
</dbReference>
<dbReference type="InterPro" id="IPR010199">
    <property type="entry name" value="CysJ"/>
</dbReference>
<dbReference type="EMBL" id="JBBWWT010000010">
    <property type="protein sequence ID" value="MEL1265910.1"/>
    <property type="molecule type" value="Genomic_DNA"/>
</dbReference>
<dbReference type="PROSITE" id="PS50902">
    <property type="entry name" value="FLAVODOXIN_LIKE"/>
    <property type="match status" value="1"/>
</dbReference>
<dbReference type="PANTHER" id="PTHR19384">
    <property type="entry name" value="NITRIC OXIDE SYNTHASE-RELATED"/>
    <property type="match status" value="1"/>
</dbReference>
<dbReference type="Proteomes" id="UP001459204">
    <property type="component" value="Unassembled WGS sequence"/>
</dbReference>
<comment type="caution">
    <text evidence="14">The sequence shown here is derived from an EMBL/GenBank/DDBJ whole genome shotgun (WGS) entry which is preliminary data.</text>
</comment>
<dbReference type="InterPro" id="IPR029039">
    <property type="entry name" value="Flavoprotein-like_sf"/>
</dbReference>
<dbReference type="PANTHER" id="PTHR19384:SF128">
    <property type="entry name" value="NADPH OXIDOREDUCTASE A"/>
    <property type="match status" value="1"/>
</dbReference>
<keyword evidence="4" id="KW-0028">Amino-acid biosynthesis</keyword>
<dbReference type="Pfam" id="PF00258">
    <property type="entry name" value="Flavodoxin_1"/>
    <property type="match status" value="1"/>
</dbReference>
<reference evidence="14 15" key="1">
    <citation type="submission" date="2024-04" db="EMBL/GenBank/DDBJ databases">
        <title>Draft genome sequence of Pseudoxanthomonas putridarboris WD12.</title>
        <authorList>
            <person name="Oh J."/>
        </authorList>
    </citation>
    <scope>NUCLEOTIDE SEQUENCE [LARGE SCALE GENOMIC DNA]</scope>
    <source>
        <strain evidence="14 15">WD12</strain>
    </source>
</reference>
<dbReference type="InterPro" id="IPR008254">
    <property type="entry name" value="Flavodoxin/NO_synth"/>
</dbReference>
<dbReference type="CDD" id="cd06199">
    <property type="entry name" value="SiR"/>
    <property type="match status" value="1"/>
</dbReference>
<feature type="domain" description="Flavodoxin-like" evidence="12">
    <location>
        <begin position="73"/>
        <end position="211"/>
    </location>
</feature>
<keyword evidence="11" id="KW-0198">Cysteine biosynthesis</keyword>
<dbReference type="Gene3D" id="2.40.30.10">
    <property type="entry name" value="Translation factors"/>
    <property type="match status" value="1"/>
</dbReference>
<dbReference type="EC" id="1.8.1.2" evidence="14"/>
<comment type="cofactor">
    <cofactor evidence="1">
        <name>FMN</name>
        <dbReference type="ChEBI" id="CHEBI:58210"/>
    </cofactor>
</comment>
<gene>
    <name evidence="14" type="ORF">AAD027_16260</name>
</gene>
<evidence type="ECO:0000256" key="11">
    <source>
        <dbReference type="ARBA" id="ARBA00023192"/>
    </source>
</evidence>
<dbReference type="SUPFAM" id="SSF52343">
    <property type="entry name" value="Ferredoxin reductase-like, C-terminal NADP-linked domain"/>
    <property type="match status" value="1"/>
</dbReference>
<protein>
    <submittedName>
        <fullName evidence="14">Assimilatory sulfite reductase (NADPH) flavoprotein subunit</fullName>
        <ecNumber evidence="14">1.8.1.2</ecNumber>
    </submittedName>
</protein>
<dbReference type="PROSITE" id="PS51384">
    <property type="entry name" value="FAD_FR"/>
    <property type="match status" value="1"/>
</dbReference>
<dbReference type="InterPro" id="IPR017938">
    <property type="entry name" value="Riboflavin_synthase-like_b-brl"/>
</dbReference>
<keyword evidence="8" id="KW-0521">NADP</keyword>
<dbReference type="PRINTS" id="PR00369">
    <property type="entry name" value="FLAVODOXIN"/>
</dbReference>
<keyword evidence="9" id="KW-0249">Electron transport</keyword>
<evidence type="ECO:0000256" key="1">
    <source>
        <dbReference type="ARBA" id="ARBA00001917"/>
    </source>
</evidence>
<dbReference type="Gene3D" id="3.40.50.80">
    <property type="entry name" value="Nucleotide-binding domain of ferredoxin-NADP reductase (FNR) module"/>
    <property type="match status" value="1"/>
</dbReference>
<sequence>MSASLPALAASPLAEERRALLARLVEGLDSGSLWWLSGYAAGLAQGHAAPQPGSGQQGLAVVPGGAAQAGQRLTIVYGSQTGNARRAAERLAHDAEAAGLAVRLLRADAYPQRELASERLLYVVISTQGEGDPPDDAIGLVEFIGGKRAPKLPELKYAVLGLGDTSYADFCGIAQRLDERLAQLGASRLFPAGLADLDIDAVAAPWRERALGHARELLKSASAPLATVTPLRPAAAAPAYSHDKPFDAELLLNQRISGRDFKGPRYGAYGDADKDVRHIELSLEGSGLHYEPGDALGVRHRNPAALVDAVLDVLELDGDTLVAEKNDALPLREWLAARRELTRLSRPFLATHAAQARAEDLNILLSPAQNGELAHLLNTHQLVDVLRRWPAGWTAQELVAALRPPTPRLYSIASSRKRVGEEAHLTVDVLGYEAFGHAHGGAASGFLSALGEGDTAPVYIEANERFRVPADASRDILMVGPGTGVAPFRGFVQERAETGATGRNWLFFGAQHFNHDFLYQTEWQHALRTGELHRLDLAFSRDASGSPRTDPHNGKVYVQQRLREHGRDVYDWLQDSAHFYVCGAIAMGKDVHAALLDIVATHGGLDADGAAEYLTRLQSEGRYSRDVY</sequence>
<keyword evidence="3" id="KW-0813">Transport</keyword>
<dbReference type="InterPro" id="IPR001094">
    <property type="entry name" value="Flavdoxin-like"/>
</dbReference>
<evidence type="ECO:0000313" key="15">
    <source>
        <dbReference type="Proteomes" id="UP001459204"/>
    </source>
</evidence>
<evidence type="ECO:0000256" key="3">
    <source>
        <dbReference type="ARBA" id="ARBA00022448"/>
    </source>
</evidence>
<comment type="cofactor">
    <cofactor evidence="2">
        <name>FAD</name>
        <dbReference type="ChEBI" id="CHEBI:57692"/>
    </cofactor>
</comment>
<evidence type="ECO:0000256" key="2">
    <source>
        <dbReference type="ARBA" id="ARBA00001974"/>
    </source>
</evidence>
<dbReference type="InterPro" id="IPR017927">
    <property type="entry name" value="FAD-bd_FR_type"/>
</dbReference>
<name>A0ABU9J4Q5_9GAMM</name>
<dbReference type="GO" id="GO:0004783">
    <property type="term" value="F:sulfite reductase (NADPH) activity"/>
    <property type="evidence" value="ECO:0007669"/>
    <property type="project" value="UniProtKB-EC"/>
</dbReference>
<dbReference type="Gene3D" id="1.20.990.10">
    <property type="entry name" value="NADPH-cytochrome p450 Reductase, Chain A, domain 3"/>
    <property type="match status" value="1"/>
</dbReference>
<keyword evidence="10 14" id="KW-0560">Oxidoreductase</keyword>
<evidence type="ECO:0000256" key="7">
    <source>
        <dbReference type="ARBA" id="ARBA00022827"/>
    </source>
</evidence>
<keyword evidence="7" id="KW-0274">FAD</keyword>
<dbReference type="InterPro" id="IPR001433">
    <property type="entry name" value="OxRdtase_FAD/NAD-bd"/>
</dbReference>
<dbReference type="InterPro" id="IPR039261">
    <property type="entry name" value="FNR_nucleotide-bd"/>
</dbReference>
<evidence type="ECO:0000259" key="13">
    <source>
        <dbReference type="PROSITE" id="PS51384"/>
    </source>
</evidence>
<feature type="domain" description="FAD-binding FR-type" evidence="13">
    <location>
        <begin position="243"/>
        <end position="469"/>
    </location>
</feature>
<dbReference type="Pfam" id="PF00667">
    <property type="entry name" value="FAD_binding_1"/>
    <property type="match status" value="1"/>
</dbReference>
<dbReference type="NCBIfam" id="TIGR01931">
    <property type="entry name" value="cysJ"/>
    <property type="match status" value="1"/>
</dbReference>
<dbReference type="RefSeq" id="WP_341727083.1">
    <property type="nucleotide sequence ID" value="NZ_JBBWWT010000010.1"/>
</dbReference>